<feature type="domain" description="CAAX prenyl protease 2/Lysostaphin resistance protein A-like" evidence="2">
    <location>
        <begin position="413"/>
        <end position="499"/>
    </location>
</feature>
<keyword evidence="1" id="KW-0472">Membrane</keyword>
<evidence type="ECO:0000259" key="2">
    <source>
        <dbReference type="Pfam" id="PF02517"/>
    </source>
</evidence>
<feature type="transmembrane region" description="Helical" evidence="1">
    <location>
        <begin position="286"/>
        <end position="305"/>
    </location>
</feature>
<dbReference type="EMBL" id="BDQK01000001">
    <property type="protein sequence ID" value="GBF78712.1"/>
    <property type="molecule type" value="Genomic_DNA"/>
</dbReference>
<accession>A0A401IBU4</accession>
<dbReference type="InterPro" id="IPR003675">
    <property type="entry name" value="Rce1/LyrA-like_dom"/>
</dbReference>
<dbReference type="PANTHER" id="PTHR43592">
    <property type="entry name" value="CAAX AMINO TERMINAL PROTEASE"/>
    <property type="match status" value="1"/>
</dbReference>
<dbReference type="GO" id="GO:0004175">
    <property type="term" value="F:endopeptidase activity"/>
    <property type="evidence" value="ECO:0007669"/>
    <property type="project" value="UniProtKB-ARBA"/>
</dbReference>
<reference evidence="4" key="1">
    <citation type="submission" date="2017-05" db="EMBL/GenBank/DDBJ databases">
        <title>Physiological properties and genetic analysis related to exopolysaccharide production of fresh-water unicellular cyanobacterium Aphanothece sacrum, Suizenji Nori, that has been cultured as a food source in Japan.</title>
        <authorList>
            <person name="Kanesaki Y."/>
            <person name="Yoshikawa S."/>
            <person name="Ohki K."/>
        </authorList>
    </citation>
    <scope>NUCLEOTIDE SEQUENCE [LARGE SCALE GENOMIC DNA]</scope>
    <source>
        <strain evidence="4">FPU1</strain>
    </source>
</reference>
<feature type="transmembrane region" description="Helical" evidence="1">
    <location>
        <begin position="411"/>
        <end position="428"/>
    </location>
</feature>
<dbReference type="OrthoDB" id="9782250at2"/>
<comment type="caution">
    <text evidence="3">The sequence shown here is derived from an EMBL/GenBank/DDBJ whole genome shotgun (WGS) entry which is preliminary data.</text>
</comment>
<keyword evidence="1" id="KW-1133">Transmembrane helix</keyword>
<proteinExistence type="predicted"/>
<organism evidence="3 4">
    <name type="scientific">Aphanothece sacrum FPU1</name>
    <dbReference type="NCBI Taxonomy" id="1920663"/>
    <lineage>
        <taxon>Bacteria</taxon>
        <taxon>Bacillati</taxon>
        <taxon>Cyanobacteriota</taxon>
        <taxon>Cyanophyceae</taxon>
        <taxon>Oscillatoriophycideae</taxon>
        <taxon>Chroococcales</taxon>
        <taxon>Aphanothecaceae</taxon>
        <taxon>Aphanothece</taxon>
    </lineage>
</organism>
<evidence type="ECO:0000256" key="1">
    <source>
        <dbReference type="SAM" id="Phobius"/>
    </source>
</evidence>
<dbReference type="AlphaFoldDB" id="A0A401IBU4"/>
<protein>
    <submittedName>
        <fullName evidence="3">Abortive phage infection protein</fullName>
    </submittedName>
</protein>
<dbReference type="Proteomes" id="UP000287247">
    <property type="component" value="Unassembled WGS sequence"/>
</dbReference>
<feature type="transmembrane region" description="Helical" evidence="1">
    <location>
        <begin position="238"/>
        <end position="265"/>
    </location>
</feature>
<gene>
    <name evidence="3" type="ORF">AsFPU1_0101</name>
</gene>
<evidence type="ECO:0000313" key="4">
    <source>
        <dbReference type="Proteomes" id="UP000287247"/>
    </source>
</evidence>
<dbReference type="Pfam" id="PF02517">
    <property type="entry name" value="Rce1-like"/>
    <property type="match status" value="1"/>
</dbReference>
<feature type="transmembrane region" description="Helical" evidence="1">
    <location>
        <begin position="325"/>
        <end position="345"/>
    </location>
</feature>
<dbReference type="PANTHER" id="PTHR43592:SF15">
    <property type="entry name" value="CAAX AMINO TERMINAL PROTEASE FAMILY PROTEIN"/>
    <property type="match status" value="1"/>
</dbReference>
<name>A0A401IBU4_APHSA</name>
<keyword evidence="1" id="KW-0812">Transmembrane</keyword>
<feature type="transmembrane region" description="Helical" evidence="1">
    <location>
        <begin position="366"/>
        <end position="391"/>
    </location>
</feature>
<feature type="transmembrane region" description="Helical" evidence="1">
    <location>
        <begin position="440"/>
        <end position="461"/>
    </location>
</feature>
<sequence>MTRKQLVLLVLTLIALIPVLLSLIASINQPQIQANLQLYQTNLVLQASEFSEQIFQENNPNVNIELGEIMTALIGKNVSKNALKQYQEARQLSQNNLDNLENQLQVINPNYSVSNTLISSPNPKQLNEKINKQREAINELDLKLGILEAQEGNTSQSLTTWNNLQSTSLKNITDVVIGLWSPTYRIYPESELIINDNLKGWFRYRILKELYQIEDRQSDLIDLKQKEQQIAIYSLKKLILVSIIPLFLGIIGFGLFLFLMFQLVIKKEQSILFIGQELSWKTPWNFETILQVLIVGFFFFGQIVLPVLFGFLNIDISYLSLRGKAIYVLASYLSLSLGGLVVLYISIKPFFPLPKDWFKFELNKGIVWGISGYLVALPLVVLISLINQQIWNGQGGSNPLLSLALESQDKIVLAIFYITAAIAAPVYEEIMFRGFLLPSLTRYVPVWGAIVISSLIFALAHLNLSEVLPLAVLGIVLGTVYTRSRNLLSSMLLHSLWNSGTLFSLFLLGSGGN</sequence>
<keyword evidence="4" id="KW-1185">Reference proteome</keyword>
<evidence type="ECO:0000313" key="3">
    <source>
        <dbReference type="EMBL" id="GBF78712.1"/>
    </source>
</evidence>
<feature type="transmembrane region" description="Helical" evidence="1">
    <location>
        <begin position="491"/>
        <end position="509"/>
    </location>
</feature>
<dbReference type="GO" id="GO:0080120">
    <property type="term" value="P:CAAX-box protein maturation"/>
    <property type="evidence" value="ECO:0007669"/>
    <property type="project" value="UniProtKB-ARBA"/>
</dbReference>
<dbReference type="RefSeq" id="WP_124978125.1">
    <property type="nucleotide sequence ID" value="NZ_BDQK01000001.1"/>
</dbReference>